<proteinExistence type="predicted"/>
<dbReference type="GeneID" id="83612098"/>
<comment type="caution">
    <text evidence="1">The sequence shown here is derived from an EMBL/GenBank/DDBJ whole genome shotgun (WGS) entry which is preliminary data.</text>
</comment>
<dbReference type="Proteomes" id="UP001224739">
    <property type="component" value="Unassembled WGS sequence"/>
</dbReference>
<name>A0AAW7CRR7_9GAMM</name>
<evidence type="ECO:0008006" key="3">
    <source>
        <dbReference type="Google" id="ProtNLM"/>
    </source>
</evidence>
<gene>
    <name evidence="1" type="ORF">QSH02_06440</name>
</gene>
<dbReference type="AlphaFoldDB" id="A0AAW7CRR7"/>
<dbReference type="EMBL" id="JASVWL010000003">
    <property type="protein sequence ID" value="MDL5354482.1"/>
    <property type="molecule type" value="Genomic_DNA"/>
</dbReference>
<dbReference type="InterPro" id="IPR036937">
    <property type="entry name" value="Adhesion_dom_fimbrial_sf"/>
</dbReference>
<dbReference type="RefSeq" id="WP_196544110.1">
    <property type="nucleotide sequence ID" value="NZ_JAIKTY010000179.1"/>
</dbReference>
<dbReference type="GO" id="GO:0009289">
    <property type="term" value="C:pilus"/>
    <property type="evidence" value="ECO:0007669"/>
    <property type="project" value="InterPro"/>
</dbReference>
<sequence length="66" mass="7140">MISKENPDNKIYSELKLADDSTGQSGKELKVTIDDIKTISVSSHIQGENTAAGSYHGSAWLISPFD</sequence>
<organism evidence="1 2">
    <name type="scientific">Proteus faecis</name>
    <dbReference type="NCBI Taxonomy" id="2050967"/>
    <lineage>
        <taxon>Bacteria</taxon>
        <taxon>Pseudomonadati</taxon>
        <taxon>Pseudomonadota</taxon>
        <taxon>Gammaproteobacteria</taxon>
        <taxon>Enterobacterales</taxon>
        <taxon>Morganellaceae</taxon>
        <taxon>Proteus</taxon>
    </lineage>
</organism>
<dbReference type="GO" id="GO:0007155">
    <property type="term" value="P:cell adhesion"/>
    <property type="evidence" value="ECO:0007669"/>
    <property type="project" value="InterPro"/>
</dbReference>
<reference evidence="1" key="1">
    <citation type="submission" date="2023-06" db="EMBL/GenBank/DDBJ databases">
        <title>Acute promotion of culturable opportunistic pathogens and persistent increase of antibiotic resistance following antibiotic exposure in mouse gut microbiota.</title>
        <authorList>
            <person name="Li L."/>
            <person name="Wang B."/>
            <person name="Sun Y."/>
            <person name="Wang M."/>
            <person name="Xu H."/>
        </authorList>
    </citation>
    <scope>NUCLEOTIDE SEQUENCE</scope>
    <source>
        <strain evidence="1">EPA10_1</strain>
    </source>
</reference>
<protein>
    <recommendedName>
        <fullName evidence="3">Adhesin</fullName>
    </recommendedName>
</protein>
<accession>A0AAW7CRR7</accession>
<dbReference type="Gene3D" id="2.60.40.1090">
    <property type="entry name" value="Fimbrial-type adhesion domain"/>
    <property type="match status" value="1"/>
</dbReference>
<evidence type="ECO:0000313" key="1">
    <source>
        <dbReference type="EMBL" id="MDL5354482.1"/>
    </source>
</evidence>
<evidence type="ECO:0000313" key="2">
    <source>
        <dbReference type="Proteomes" id="UP001224739"/>
    </source>
</evidence>